<protein>
    <submittedName>
        <fullName evidence="3">Centrosomal protein 78</fullName>
    </submittedName>
</protein>
<name>A0A3B3QCD8_9TELE</name>
<dbReference type="GeneID" id="111839283"/>
<feature type="region of interest" description="Disordered" evidence="2">
    <location>
        <begin position="648"/>
        <end position="713"/>
    </location>
</feature>
<dbReference type="Pfam" id="PF13516">
    <property type="entry name" value="LRR_6"/>
    <property type="match status" value="2"/>
</dbReference>
<dbReference type="Ensembl" id="ENSPKIT00000027785.1">
    <property type="protein sequence ID" value="ENSPKIP00000003818.1"/>
    <property type="gene ID" value="ENSPKIG00000021157.1"/>
</dbReference>
<dbReference type="PRINTS" id="PR02062">
    <property type="entry name" value="CENTROSOME78"/>
</dbReference>
<dbReference type="PANTHER" id="PTHR24110:SF3">
    <property type="entry name" value="CENTROSOMAL PROTEIN OF 78 KDA"/>
    <property type="match status" value="1"/>
</dbReference>
<dbReference type="GO" id="GO:0036064">
    <property type="term" value="C:ciliary basal body"/>
    <property type="evidence" value="ECO:0007669"/>
    <property type="project" value="TreeGrafter"/>
</dbReference>
<dbReference type="PANTHER" id="PTHR24110">
    <property type="entry name" value="CENTROSOMAL PROTEIN OF 78 KDA"/>
    <property type="match status" value="1"/>
</dbReference>
<sequence>MLDAAQTRRRGALDFEACYDSACALQDSVPLPAVKANLGQGVLDFCGDRLKLIDWAPILQSLAINKHLHHVAIRSRYQLTSADAVDRYRSSFRKWIPAFRSKDMTFRLCKSLRDCLTVSPSLRSLQLQGLPLRPRDLILLTKGIAKSAALENLSLASCPIGDEGLEAICQSVKYSTSIKTVDFTGCNLTWRGAEHMAAIIKHQAMRRHSVAWAESLRYRKPELDGMSGLRRVTLSCNTLIGDRGAAVLAQELEEDFWVKAVDLQKCGLSNVGAKALLGALKSNTTLAVLDIRRNPLVDNGLIKAVIEKVLLNTEGTASQYSWIKPPSPKDALNPTGQRQTRMPGNVVRGRANVKIGSLRTSVSGGRRSSAPLSSRVGSGEHVPWRAAARANRQRGDPQDFPAPGKHSCQDASTVKITVETESEEAESEEAESLIEAPGLVPQQKITVLHHKRLQVELEECRLRLAEERKARVKADALLTELELENKRLRSINLSLSEALHSQPSGASTLEDEAMLDSIEASFQKFHAFLDLLKDAGLGQLASMAGIDQADFRQLARPSLTSTLGIVGAQKALDRLGLVSSTGELSATSGHPPRSPVVGDFLQHVAPEESSDLRNTWHTFIVEERGKQSVPSSLWPVARLESHDLHGSGSYGNGSCDNRSHKETSSQSNSSKRSESLGCRTSGGKLSRARLPNPNGRPASGSELLDNIHSLGSL</sequence>
<proteinExistence type="predicted"/>
<dbReference type="RefSeq" id="XP_023658811.1">
    <property type="nucleotide sequence ID" value="XM_023803043.2"/>
</dbReference>
<dbReference type="SMART" id="SM00368">
    <property type="entry name" value="LRR_RI"/>
    <property type="match status" value="6"/>
</dbReference>
<evidence type="ECO:0000313" key="4">
    <source>
        <dbReference type="Proteomes" id="UP000261540"/>
    </source>
</evidence>
<dbReference type="OrthoDB" id="78308at2759"/>
<dbReference type="GO" id="GO:0005813">
    <property type="term" value="C:centrosome"/>
    <property type="evidence" value="ECO:0007669"/>
    <property type="project" value="TreeGrafter"/>
</dbReference>
<dbReference type="SUPFAM" id="SSF52047">
    <property type="entry name" value="RNI-like"/>
    <property type="match status" value="1"/>
</dbReference>
<organism evidence="3 4">
    <name type="scientific">Paramormyrops kingsleyae</name>
    <dbReference type="NCBI Taxonomy" id="1676925"/>
    <lineage>
        <taxon>Eukaryota</taxon>
        <taxon>Metazoa</taxon>
        <taxon>Chordata</taxon>
        <taxon>Craniata</taxon>
        <taxon>Vertebrata</taxon>
        <taxon>Euteleostomi</taxon>
        <taxon>Actinopterygii</taxon>
        <taxon>Neopterygii</taxon>
        <taxon>Teleostei</taxon>
        <taxon>Osteoglossocephala</taxon>
        <taxon>Osteoglossomorpha</taxon>
        <taxon>Osteoglossiformes</taxon>
        <taxon>Mormyridae</taxon>
        <taxon>Paramormyrops</taxon>
    </lineage>
</organism>
<reference evidence="3" key="1">
    <citation type="submission" date="2025-05" db="UniProtKB">
        <authorList>
            <consortium name="Ensembl"/>
        </authorList>
    </citation>
    <scope>IDENTIFICATION</scope>
</reference>
<dbReference type="AlphaFoldDB" id="A0A3B3QCD8"/>
<dbReference type="RefSeq" id="XP_023658808.1">
    <property type="nucleotide sequence ID" value="XM_023803040.2"/>
</dbReference>
<dbReference type="Proteomes" id="UP000261540">
    <property type="component" value="Unplaced"/>
</dbReference>
<dbReference type="Ensembl" id="ENSPKIT00000027812.1">
    <property type="protein sequence ID" value="ENSPKIP00000003844.1"/>
    <property type="gene ID" value="ENSPKIG00000021157.1"/>
</dbReference>
<dbReference type="Gene3D" id="3.80.10.10">
    <property type="entry name" value="Ribonuclease Inhibitor"/>
    <property type="match status" value="2"/>
</dbReference>
<feature type="region of interest" description="Disordered" evidence="2">
    <location>
        <begin position="360"/>
        <end position="411"/>
    </location>
</feature>
<dbReference type="FunFam" id="3.80.10.10:FF:000070">
    <property type="entry name" value="Centrosomal protein of 78 kDa"/>
    <property type="match status" value="1"/>
</dbReference>
<dbReference type="InterPro" id="IPR001611">
    <property type="entry name" value="Leu-rich_rpt"/>
</dbReference>
<dbReference type="STRING" id="1676925.ENSPKIP00000003818"/>
<evidence type="ECO:0000256" key="1">
    <source>
        <dbReference type="SAM" id="Coils"/>
    </source>
</evidence>
<dbReference type="RefSeq" id="XP_023658809.1">
    <property type="nucleotide sequence ID" value="XM_023803041.2"/>
</dbReference>
<dbReference type="GO" id="GO:0044782">
    <property type="term" value="P:cilium organization"/>
    <property type="evidence" value="ECO:0007669"/>
    <property type="project" value="TreeGrafter"/>
</dbReference>
<feature type="coiled-coil region" evidence="1">
    <location>
        <begin position="450"/>
        <end position="484"/>
    </location>
</feature>
<dbReference type="GeneTree" id="ENSGT00390000013287"/>
<keyword evidence="1" id="KW-0175">Coiled coil</keyword>
<dbReference type="InterPro" id="IPR026212">
    <property type="entry name" value="Cep78"/>
</dbReference>
<evidence type="ECO:0000256" key="2">
    <source>
        <dbReference type="SAM" id="MobiDB-lite"/>
    </source>
</evidence>
<keyword evidence="4" id="KW-1185">Reference proteome</keyword>
<feature type="region of interest" description="Disordered" evidence="2">
    <location>
        <begin position="323"/>
        <end position="342"/>
    </location>
</feature>
<evidence type="ECO:0000313" key="3">
    <source>
        <dbReference type="Ensembl" id="ENSPKIP00000003818.1"/>
    </source>
</evidence>
<dbReference type="InterPro" id="IPR032675">
    <property type="entry name" value="LRR_dom_sf"/>
</dbReference>
<accession>A0A3B3QCD8</accession>